<feature type="region of interest" description="Disordered" evidence="1">
    <location>
        <begin position="1"/>
        <end position="22"/>
    </location>
</feature>
<dbReference type="RefSeq" id="WP_382166167.1">
    <property type="nucleotide sequence ID" value="NZ_JBHTBR010000002.1"/>
</dbReference>
<proteinExistence type="predicted"/>
<reference evidence="3" key="1">
    <citation type="journal article" date="2019" name="Int. J. Syst. Evol. Microbiol.">
        <title>The Global Catalogue of Microorganisms (GCM) 10K type strain sequencing project: providing services to taxonomists for standard genome sequencing and annotation.</title>
        <authorList>
            <consortium name="The Broad Institute Genomics Platform"/>
            <consortium name="The Broad Institute Genome Sequencing Center for Infectious Disease"/>
            <person name="Wu L."/>
            <person name="Ma J."/>
        </authorList>
    </citation>
    <scope>NUCLEOTIDE SEQUENCE [LARGE SCALE GENOMIC DNA]</scope>
    <source>
        <strain evidence="3">CCUG 51308</strain>
    </source>
</reference>
<dbReference type="SUPFAM" id="SSF53254">
    <property type="entry name" value="Phosphoglycerate mutase-like"/>
    <property type="match status" value="1"/>
</dbReference>
<gene>
    <name evidence="2" type="ORF">ACFQS8_05005</name>
</gene>
<sequence>MGIITPVPHVTANSDSTADTVSAGTQNVAKQAKSYGRIIVARHGKPDKDRELGPKLNHREYIEWWAGYERASLKKDGQGPSKKLLDATKNAPIINASIRPRSIETAQAIANGRDVVQNEIFVEAPLPPPEWSDFWKFLPKRWNLFARISWCFGNSGGQESQVEARIRAGKAADILIAQASTGQDAVLAAHGWFNRMMRPEFKRRGWKCRYDGGDSYWSFRIYEKLD</sequence>
<feature type="compositionally biased region" description="Polar residues" evidence="1">
    <location>
        <begin position="11"/>
        <end position="22"/>
    </location>
</feature>
<keyword evidence="3" id="KW-1185">Reference proteome</keyword>
<protein>
    <submittedName>
        <fullName evidence="2">Histidine phosphatase family protein</fullName>
    </submittedName>
</protein>
<evidence type="ECO:0000313" key="2">
    <source>
        <dbReference type="EMBL" id="MFC7290963.1"/>
    </source>
</evidence>
<comment type="caution">
    <text evidence="2">The sequence shown here is derived from an EMBL/GenBank/DDBJ whole genome shotgun (WGS) entry which is preliminary data.</text>
</comment>
<dbReference type="Proteomes" id="UP001596492">
    <property type="component" value="Unassembled WGS sequence"/>
</dbReference>
<evidence type="ECO:0000313" key="3">
    <source>
        <dbReference type="Proteomes" id="UP001596492"/>
    </source>
</evidence>
<organism evidence="2 3">
    <name type="scientific">Hirschia litorea</name>
    <dbReference type="NCBI Taxonomy" id="1199156"/>
    <lineage>
        <taxon>Bacteria</taxon>
        <taxon>Pseudomonadati</taxon>
        <taxon>Pseudomonadota</taxon>
        <taxon>Alphaproteobacteria</taxon>
        <taxon>Hyphomonadales</taxon>
        <taxon>Hyphomonadaceae</taxon>
        <taxon>Hirschia</taxon>
    </lineage>
</organism>
<evidence type="ECO:0000256" key="1">
    <source>
        <dbReference type="SAM" id="MobiDB-lite"/>
    </source>
</evidence>
<dbReference type="EMBL" id="JBHTBR010000002">
    <property type="protein sequence ID" value="MFC7290963.1"/>
    <property type="molecule type" value="Genomic_DNA"/>
</dbReference>
<accession>A0ABW2IIN1</accession>
<name>A0ABW2IIN1_9PROT</name>
<dbReference type="InterPro" id="IPR029033">
    <property type="entry name" value="His_PPase_superfam"/>
</dbReference>
<dbReference type="Gene3D" id="3.40.50.1240">
    <property type="entry name" value="Phosphoglycerate mutase-like"/>
    <property type="match status" value="1"/>
</dbReference>
<dbReference type="InterPro" id="IPR013078">
    <property type="entry name" value="His_Pase_superF_clade-1"/>
</dbReference>
<dbReference type="Pfam" id="PF00300">
    <property type="entry name" value="His_Phos_1"/>
    <property type="match status" value="1"/>
</dbReference>